<name>Q0WL37_ARATH</name>
<accession>Q0WL37</accession>
<sequence>MFEILTLVPYCKYQTCINVRIENMYISCYYFVSINFESGRIDNIL</sequence>
<reference evidence="1" key="1">
    <citation type="submission" date="2006-07" db="EMBL/GenBank/DDBJ databases">
        <title>Large-scale analysis of RIKEN Arabidopsis full-length (RAFL) cDNAs.</title>
        <authorList>
            <person name="Totoki Y."/>
            <person name="Seki M."/>
            <person name="Ishida J."/>
            <person name="Nakajima M."/>
            <person name="Enju A."/>
            <person name="Morosawa T."/>
            <person name="Kamiya A."/>
            <person name="Narusaka M."/>
            <person name="Shin-i T."/>
            <person name="Nakagawa M."/>
            <person name="Sakamoto N."/>
            <person name="Oishi K."/>
            <person name="Kohara Y."/>
            <person name="Kobayashi M."/>
            <person name="Toyoda A."/>
            <person name="Sakaki Y."/>
            <person name="Sakurai T."/>
            <person name="Iida K."/>
            <person name="Akiyama K."/>
            <person name="Satou M."/>
            <person name="Toyoda T."/>
            <person name="Konagaya A."/>
            <person name="Carninci P."/>
            <person name="Kawai J."/>
            <person name="Hayashizaki Y."/>
            <person name="Shinozaki K."/>
        </authorList>
    </citation>
    <scope>NUCLEOTIDE SEQUENCE</scope>
</reference>
<proteinExistence type="evidence at transcript level"/>
<dbReference type="EMBL" id="AK230371">
    <property type="protein sequence ID" value="BAF02170.1"/>
    <property type="molecule type" value="mRNA"/>
</dbReference>
<protein>
    <submittedName>
        <fullName evidence="1">Uncharacterized protein</fullName>
    </submittedName>
</protein>
<organism evidence="1">
    <name type="scientific">Arabidopsis thaliana</name>
    <name type="common">Mouse-ear cress</name>
    <dbReference type="NCBI Taxonomy" id="3702"/>
    <lineage>
        <taxon>Eukaryota</taxon>
        <taxon>Viridiplantae</taxon>
        <taxon>Streptophyta</taxon>
        <taxon>Embryophyta</taxon>
        <taxon>Tracheophyta</taxon>
        <taxon>Spermatophyta</taxon>
        <taxon>Magnoliopsida</taxon>
        <taxon>eudicotyledons</taxon>
        <taxon>Gunneridae</taxon>
        <taxon>Pentapetalae</taxon>
        <taxon>rosids</taxon>
        <taxon>malvids</taxon>
        <taxon>Brassicales</taxon>
        <taxon>Brassicaceae</taxon>
        <taxon>Camelineae</taxon>
        <taxon>Arabidopsis</taxon>
    </lineage>
</organism>
<dbReference type="AlphaFoldDB" id="Q0WL37"/>
<evidence type="ECO:0000313" key="1">
    <source>
        <dbReference type="EMBL" id="BAF02170.1"/>
    </source>
</evidence>